<dbReference type="EMBL" id="JAKUCV010006515">
    <property type="protein sequence ID" value="KAJ4827011.1"/>
    <property type="molecule type" value="Genomic_DNA"/>
</dbReference>
<accession>A0A9Q0J2B5</accession>
<dbReference type="InterPro" id="IPR025558">
    <property type="entry name" value="DUF4283"/>
</dbReference>
<protein>
    <recommendedName>
        <fullName evidence="2">DUF4283 domain-containing protein</fullName>
    </recommendedName>
</protein>
<sequence length="524" mass="56414">MASSSLYDAAGSVREKSSLVMDLGKLSLLNPNSSSALKQKGKSVTTIQQPVSFAPTADKTSAPQSLVVVPSMVSTASSVPLALLPLSGVGAASVPEISMPIVNSAPVLLNSTTHGTSLDESTSWSKIVSTSTPQLSFVQPIFNSDCSALCILPGLLAIGRKKYQLCLIEQFVGNAPKIGLIHAILNKLWGRDGSISIFAYKDGLFLFQFPNEAAYTRALSRGPWHIKLKHVPLELLTKEGLSYLASTLGTPLYADQDCSKIFKSDCANVCVQVNFSKPLLNELKLDINGENVVIDVVYSWKSAFCEFCKNWSHHTVACAVKKLEKKWVPEPSPVVSAPIPVESDLDHLLNAFIDAPTAVENLNVKHSVSSVSVRPEISSVSNESTVASIPVESVAIETCISGSVHHSESIPASLSSNEISPSVLELPSVPRPYYSISTQLKFSTKKSTHLNHHNLKNRRPSHSPPSQIHQEGLLQGCLHLKVTRRHLRRRGRGGSGSNKLDPFPEQPSNAGVGVEKEAEAPRGV</sequence>
<gene>
    <name evidence="3" type="ORF">Tsubulata_025849</name>
</gene>
<reference evidence="3" key="1">
    <citation type="submission" date="2022-02" db="EMBL/GenBank/DDBJ databases">
        <authorList>
            <person name="Henning P.M."/>
            <person name="McCubbin A.G."/>
            <person name="Shore J.S."/>
        </authorList>
    </citation>
    <scope>NUCLEOTIDE SEQUENCE</scope>
    <source>
        <strain evidence="3">F60SS</strain>
        <tissue evidence="3">Leaves</tissue>
    </source>
</reference>
<reference evidence="3" key="2">
    <citation type="journal article" date="2023" name="Plants (Basel)">
        <title>Annotation of the Turnera subulata (Passifloraceae) Draft Genome Reveals the S-Locus Evolved after the Divergence of Turneroideae from Passifloroideae in a Stepwise Manner.</title>
        <authorList>
            <person name="Henning P.M."/>
            <person name="Roalson E.H."/>
            <person name="Mir W."/>
            <person name="McCubbin A.G."/>
            <person name="Shore J.S."/>
        </authorList>
    </citation>
    <scope>NUCLEOTIDE SEQUENCE</scope>
    <source>
        <strain evidence="3">F60SS</strain>
    </source>
</reference>
<dbReference type="Pfam" id="PF14111">
    <property type="entry name" value="DUF4283"/>
    <property type="match status" value="1"/>
</dbReference>
<feature type="compositionally biased region" description="Basic and acidic residues" evidence="1">
    <location>
        <begin position="514"/>
        <end position="524"/>
    </location>
</feature>
<name>A0A9Q0J2B5_9ROSI</name>
<dbReference type="Proteomes" id="UP001141552">
    <property type="component" value="Unassembled WGS sequence"/>
</dbReference>
<dbReference type="InterPro" id="IPR040256">
    <property type="entry name" value="At4g02000-like"/>
</dbReference>
<evidence type="ECO:0000259" key="2">
    <source>
        <dbReference type="Pfam" id="PF14111"/>
    </source>
</evidence>
<dbReference type="PANTHER" id="PTHR31286:SF180">
    <property type="entry name" value="OS10G0362600 PROTEIN"/>
    <property type="match status" value="1"/>
</dbReference>
<proteinExistence type="predicted"/>
<dbReference type="AlphaFoldDB" id="A0A9Q0J2B5"/>
<dbReference type="OrthoDB" id="1751344at2759"/>
<organism evidence="3 4">
    <name type="scientific">Turnera subulata</name>
    <dbReference type="NCBI Taxonomy" id="218843"/>
    <lineage>
        <taxon>Eukaryota</taxon>
        <taxon>Viridiplantae</taxon>
        <taxon>Streptophyta</taxon>
        <taxon>Embryophyta</taxon>
        <taxon>Tracheophyta</taxon>
        <taxon>Spermatophyta</taxon>
        <taxon>Magnoliopsida</taxon>
        <taxon>eudicotyledons</taxon>
        <taxon>Gunneridae</taxon>
        <taxon>Pentapetalae</taxon>
        <taxon>rosids</taxon>
        <taxon>fabids</taxon>
        <taxon>Malpighiales</taxon>
        <taxon>Passifloraceae</taxon>
        <taxon>Turnera</taxon>
    </lineage>
</organism>
<feature type="compositionally biased region" description="Basic residues" evidence="1">
    <location>
        <begin position="445"/>
        <end position="461"/>
    </location>
</feature>
<comment type="caution">
    <text evidence="3">The sequence shown here is derived from an EMBL/GenBank/DDBJ whole genome shotgun (WGS) entry which is preliminary data.</text>
</comment>
<keyword evidence="4" id="KW-1185">Reference proteome</keyword>
<evidence type="ECO:0000313" key="3">
    <source>
        <dbReference type="EMBL" id="KAJ4827011.1"/>
    </source>
</evidence>
<feature type="region of interest" description="Disordered" evidence="1">
    <location>
        <begin position="445"/>
        <end position="469"/>
    </location>
</feature>
<evidence type="ECO:0000313" key="4">
    <source>
        <dbReference type="Proteomes" id="UP001141552"/>
    </source>
</evidence>
<evidence type="ECO:0000256" key="1">
    <source>
        <dbReference type="SAM" id="MobiDB-lite"/>
    </source>
</evidence>
<feature type="domain" description="DUF4283" evidence="2">
    <location>
        <begin position="162"/>
        <end position="228"/>
    </location>
</feature>
<feature type="region of interest" description="Disordered" evidence="1">
    <location>
        <begin position="488"/>
        <end position="524"/>
    </location>
</feature>
<dbReference type="PANTHER" id="PTHR31286">
    <property type="entry name" value="GLYCINE-RICH CELL WALL STRUCTURAL PROTEIN 1.8-LIKE"/>
    <property type="match status" value="1"/>
</dbReference>